<evidence type="ECO:0000313" key="7">
    <source>
        <dbReference type="Ensembl" id="ENSCAFP00000065162.2"/>
    </source>
</evidence>
<organism evidence="7 8">
    <name type="scientific">Canis lupus familiaris</name>
    <name type="common">Dog</name>
    <name type="synonym">Canis familiaris</name>
    <dbReference type="NCBI Taxonomy" id="9615"/>
    <lineage>
        <taxon>Eukaryota</taxon>
        <taxon>Metazoa</taxon>
        <taxon>Chordata</taxon>
        <taxon>Craniata</taxon>
        <taxon>Vertebrata</taxon>
        <taxon>Euteleostomi</taxon>
        <taxon>Mammalia</taxon>
        <taxon>Eutheria</taxon>
        <taxon>Laurasiatheria</taxon>
        <taxon>Carnivora</taxon>
        <taxon>Caniformia</taxon>
        <taxon>Canidae</taxon>
        <taxon>Canis</taxon>
    </lineage>
</organism>
<dbReference type="InterPro" id="IPR023578">
    <property type="entry name" value="Ras_GEF_dom_sf"/>
</dbReference>
<dbReference type="SUPFAM" id="SSF48366">
    <property type="entry name" value="Ras GEF"/>
    <property type="match status" value="1"/>
</dbReference>
<reference evidence="7 8" key="1">
    <citation type="journal article" date="2005" name="Nature">
        <title>Genome sequence, comparative analysis and haplotype structure of the domestic dog.</title>
        <authorList>
            <consortium name="Broad Sequencing Platform"/>
            <person name="Lindblad-Toh K."/>
            <person name="Wade C.M."/>
            <person name="Mikkelsen T.S."/>
            <person name="Karlsson E.K."/>
            <person name="Jaffe D.B."/>
            <person name="Kamal M."/>
            <person name="Clamp M."/>
            <person name="Chang J.L."/>
            <person name="Kulbokas E.J. III"/>
            <person name="Zody M.C."/>
            <person name="Mauceli E."/>
            <person name="Xie X."/>
            <person name="Breen M."/>
            <person name="Wayne R.K."/>
            <person name="Ostrander E.A."/>
            <person name="Ponting C.P."/>
            <person name="Galibert F."/>
            <person name="Smith D.R."/>
            <person name="DeJong P.J."/>
            <person name="Kirkness E."/>
            <person name="Alvarez P."/>
            <person name="Biagi T."/>
            <person name="Brockman W."/>
            <person name="Butler J."/>
            <person name="Chin C.W."/>
            <person name="Cook A."/>
            <person name="Cuff J."/>
            <person name="Daly M.J."/>
            <person name="DeCaprio D."/>
            <person name="Gnerre S."/>
            <person name="Grabherr M."/>
            <person name="Kellis M."/>
            <person name="Kleber M."/>
            <person name="Bardeleben C."/>
            <person name="Goodstadt L."/>
            <person name="Heger A."/>
            <person name="Hitte C."/>
            <person name="Kim L."/>
            <person name="Koepfli K.P."/>
            <person name="Parker H.G."/>
            <person name="Pollinger J.P."/>
            <person name="Searle S.M."/>
            <person name="Sutter N.B."/>
            <person name="Thomas R."/>
            <person name="Webber C."/>
            <person name="Baldwin J."/>
            <person name="Abebe A."/>
            <person name="Abouelleil A."/>
            <person name="Aftuck L."/>
            <person name="Ait-Zahra M."/>
            <person name="Aldredge T."/>
            <person name="Allen N."/>
            <person name="An P."/>
            <person name="Anderson S."/>
            <person name="Antoine C."/>
            <person name="Arachchi H."/>
            <person name="Aslam A."/>
            <person name="Ayotte L."/>
            <person name="Bachantsang P."/>
            <person name="Barry A."/>
            <person name="Bayul T."/>
            <person name="Benamara M."/>
            <person name="Berlin A."/>
            <person name="Bessette D."/>
            <person name="Blitshteyn B."/>
            <person name="Bloom T."/>
            <person name="Blye J."/>
            <person name="Boguslavskiy L."/>
            <person name="Bonnet C."/>
            <person name="Boukhgalter B."/>
            <person name="Brown A."/>
            <person name="Cahill P."/>
            <person name="Calixte N."/>
            <person name="Camarata J."/>
            <person name="Cheshatsang Y."/>
            <person name="Chu J."/>
            <person name="Citroen M."/>
            <person name="Collymore A."/>
            <person name="Cooke P."/>
            <person name="Dawoe T."/>
            <person name="Daza R."/>
            <person name="Decktor K."/>
            <person name="DeGray S."/>
            <person name="Dhargay N."/>
            <person name="Dooley K."/>
            <person name="Dooley K."/>
            <person name="Dorje P."/>
            <person name="Dorjee K."/>
            <person name="Dorris L."/>
            <person name="Duffey N."/>
            <person name="Dupes A."/>
            <person name="Egbiremolen O."/>
            <person name="Elong R."/>
            <person name="Falk J."/>
            <person name="Farina A."/>
            <person name="Faro S."/>
            <person name="Ferguson D."/>
            <person name="Ferreira P."/>
            <person name="Fisher S."/>
            <person name="FitzGerald M."/>
            <person name="Foley K."/>
            <person name="Foley C."/>
            <person name="Franke A."/>
            <person name="Friedrich D."/>
            <person name="Gage D."/>
            <person name="Garber M."/>
            <person name="Gearin G."/>
            <person name="Giannoukos G."/>
            <person name="Goode T."/>
            <person name="Goyette A."/>
            <person name="Graham J."/>
            <person name="Grandbois E."/>
            <person name="Gyaltsen K."/>
            <person name="Hafez N."/>
            <person name="Hagopian D."/>
            <person name="Hagos B."/>
            <person name="Hall J."/>
            <person name="Healy C."/>
            <person name="Hegarty R."/>
            <person name="Honan T."/>
            <person name="Horn A."/>
            <person name="Houde N."/>
            <person name="Hughes L."/>
            <person name="Hunnicutt L."/>
            <person name="Husby M."/>
            <person name="Jester B."/>
            <person name="Jones C."/>
            <person name="Kamat A."/>
            <person name="Kanga B."/>
            <person name="Kells C."/>
            <person name="Khazanovich D."/>
            <person name="Kieu A.C."/>
            <person name="Kisner P."/>
            <person name="Kumar M."/>
            <person name="Lance K."/>
            <person name="Landers T."/>
            <person name="Lara M."/>
            <person name="Lee W."/>
            <person name="Leger J.P."/>
            <person name="Lennon N."/>
            <person name="Leuper L."/>
            <person name="LeVine S."/>
            <person name="Liu J."/>
            <person name="Liu X."/>
            <person name="Lokyitsang Y."/>
            <person name="Lokyitsang T."/>
            <person name="Lui A."/>
            <person name="Macdonald J."/>
            <person name="Major J."/>
            <person name="Marabella R."/>
            <person name="Maru K."/>
            <person name="Matthews C."/>
            <person name="McDonough S."/>
            <person name="Mehta T."/>
            <person name="Meldrim J."/>
            <person name="Melnikov A."/>
            <person name="Meneus L."/>
            <person name="Mihalev A."/>
            <person name="Mihova T."/>
            <person name="Miller K."/>
            <person name="Mittelman R."/>
            <person name="Mlenga V."/>
            <person name="Mulrain L."/>
            <person name="Munson G."/>
            <person name="Navidi A."/>
            <person name="Naylor J."/>
            <person name="Nguyen T."/>
            <person name="Nguyen N."/>
            <person name="Nguyen C."/>
            <person name="Nguyen T."/>
            <person name="Nicol R."/>
            <person name="Norbu N."/>
            <person name="Norbu C."/>
            <person name="Novod N."/>
            <person name="Nyima T."/>
            <person name="Olandt P."/>
            <person name="O'Neill B."/>
            <person name="O'Neill K."/>
            <person name="Osman S."/>
            <person name="Oyono L."/>
            <person name="Patti C."/>
            <person name="Perrin D."/>
            <person name="Phunkhang P."/>
            <person name="Pierre F."/>
            <person name="Priest M."/>
            <person name="Rachupka A."/>
            <person name="Raghuraman S."/>
            <person name="Rameau R."/>
            <person name="Ray V."/>
            <person name="Raymond C."/>
            <person name="Rege F."/>
            <person name="Rise C."/>
            <person name="Rogers J."/>
            <person name="Rogov P."/>
            <person name="Sahalie J."/>
            <person name="Settipalli S."/>
            <person name="Sharpe T."/>
            <person name="Shea T."/>
            <person name="Sheehan M."/>
            <person name="Sherpa N."/>
            <person name="Shi J."/>
            <person name="Shih D."/>
            <person name="Sloan J."/>
            <person name="Smith C."/>
            <person name="Sparrow T."/>
            <person name="Stalker J."/>
            <person name="Stange-Thomann N."/>
            <person name="Stavropoulos S."/>
            <person name="Stone C."/>
            <person name="Stone S."/>
            <person name="Sykes S."/>
            <person name="Tchuinga P."/>
            <person name="Tenzing P."/>
            <person name="Tesfaye S."/>
            <person name="Thoulutsang D."/>
            <person name="Thoulutsang Y."/>
            <person name="Topham K."/>
            <person name="Topping I."/>
            <person name="Tsamla T."/>
            <person name="Vassiliev H."/>
            <person name="Venkataraman V."/>
            <person name="Vo A."/>
            <person name="Wangchuk T."/>
            <person name="Wangdi T."/>
            <person name="Weiand M."/>
            <person name="Wilkinson J."/>
            <person name="Wilson A."/>
            <person name="Yadav S."/>
            <person name="Yang S."/>
            <person name="Yang X."/>
            <person name="Young G."/>
            <person name="Yu Q."/>
            <person name="Zainoun J."/>
            <person name="Zembek L."/>
            <person name="Zimmer A."/>
            <person name="Lander E.S."/>
        </authorList>
    </citation>
    <scope>NUCLEOTIDE SEQUENCE [LARGE SCALE GENOMIC DNA]</scope>
    <source>
        <strain evidence="7">Boxer</strain>
    </source>
</reference>
<feature type="compositionally biased region" description="Polar residues" evidence="4">
    <location>
        <begin position="446"/>
        <end position="456"/>
    </location>
</feature>
<dbReference type="Gene3D" id="1.10.840.10">
    <property type="entry name" value="Ras guanine-nucleotide exchange factors catalytic domain"/>
    <property type="match status" value="1"/>
</dbReference>
<feature type="compositionally biased region" description="Basic and acidic residues" evidence="4">
    <location>
        <begin position="675"/>
        <end position="685"/>
    </location>
</feature>
<dbReference type="Gene3D" id="1.20.870.10">
    <property type="entry name" value="Son of sevenless (SoS) protein Chain: S domain 1"/>
    <property type="match status" value="1"/>
</dbReference>
<name>A0A8P0PDS2_CANLF</name>
<feature type="region of interest" description="Disordered" evidence="4">
    <location>
        <begin position="315"/>
        <end position="358"/>
    </location>
</feature>
<feature type="domain" description="Ras-GEF" evidence="5">
    <location>
        <begin position="874"/>
        <end position="1098"/>
    </location>
</feature>
<evidence type="ECO:0000256" key="2">
    <source>
        <dbReference type="ARBA" id="ARBA00083313"/>
    </source>
</evidence>
<feature type="region of interest" description="Disordered" evidence="4">
    <location>
        <begin position="392"/>
        <end position="461"/>
    </location>
</feature>
<proteinExistence type="predicted"/>
<evidence type="ECO:0000313" key="8">
    <source>
        <dbReference type="Proteomes" id="UP000002254"/>
    </source>
</evidence>
<dbReference type="InterPro" id="IPR001895">
    <property type="entry name" value="RASGEF_cat_dom"/>
</dbReference>
<dbReference type="OrthoDB" id="25179at2759"/>
<dbReference type="Pfam" id="PF00618">
    <property type="entry name" value="RasGEF_N"/>
    <property type="match status" value="1"/>
</dbReference>
<gene>
    <name evidence="7" type="primary">RAPGEF1</name>
</gene>
<dbReference type="PROSITE" id="PS00720">
    <property type="entry name" value="RASGEF"/>
    <property type="match status" value="1"/>
</dbReference>
<evidence type="ECO:0000256" key="4">
    <source>
        <dbReference type="SAM" id="MobiDB-lite"/>
    </source>
</evidence>
<dbReference type="Proteomes" id="UP000002254">
    <property type="component" value="Chromosome 9"/>
</dbReference>
<dbReference type="PROSITE" id="PS50009">
    <property type="entry name" value="RASGEF_CAT"/>
    <property type="match status" value="1"/>
</dbReference>
<dbReference type="GO" id="GO:0005085">
    <property type="term" value="F:guanyl-nucleotide exchange factor activity"/>
    <property type="evidence" value="ECO:0007669"/>
    <property type="project" value="UniProtKB-KW"/>
</dbReference>
<feature type="region of interest" description="Disordered" evidence="4">
    <location>
        <begin position="645"/>
        <end position="695"/>
    </location>
</feature>
<feature type="region of interest" description="Disordered" evidence="4">
    <location>
        <begin position="1"/>
        <end position="62"/>
    </location>
</feature>
<dbReference type="InterPro" id="IPR000651">
    <property type="entry name" value="Ras-like_Gua-exchang_fac_N"/>
</dbReference>
<reference evidence="7" key="2">
    <citation type="submission" date="2025-08" db="UniProtKB">
        <authorList>
            <consortium name="Ensembl"/>
        </authorList>
    </citation>
    <scope>IDENTIFICATION</scope>
</reference>
<feature type="domain" description="N-terminal Ras-GEF" evidence="6">
    <location>
        <begin position="722"/>
        <end position="844"/>
    </location>
</feature>
<dbReference type="AlphaFoldDB" id="A0A8P0PDS2"/>
<evidence type="ECO:0000259" key="6">
    <source>
        <dbReference type="PROSITE" id="PS50212"/>
    </source>
</evidence>
<dbReference type="CDD" id="cd00155">
    <property type="entry name" value="RasGEF"/>
    <property type="match status" value="1"/>
</dbReference>
<feature type="compositionally biased region" description="Basic residues" evidence="4">
    <location>
        <begin position="41"/>
        <end position="52"/>
    </location>
</feature>
<dbReference type="InterPro" id="IPR036964">
    <property type="entry name" value="RASGEF_cat_dom_sf"/>
</dbReference>
<feature type="compositionally biased region" description="Pro residues" evidence="4">
    <location>
        <begin position="411"/>
        <end position="425"/>
    </location>
</feature>
<dbReference type="PANTHER" id="PTHR23113">
    <property type="entry name" value="GUANINE NUCLEOTIDE EXCHANGE FACTOR"/>
    <property type="match status" value="1"/>
</dbReference>
<accession>A0A8P0PDS2</accession>
<dbReference type="CDD" id="cd06224">
    <property type="entry name" value="REM"/>
    <property type="match status" value="1"/>
</dbReference>
<dbReference type="SMART" id="SM00229">
    <property type="entry name" value="RasGEFN"/>
    <property type="match status" value="1"/>
</dbReference>
<dbReference type="Pfam" id="PF00617">
    <property type="entry name" value="RasGEF"/>
    <property type="match status" value="1"/>
</dbReference>
<keyword evidence="1 3" id="KW-0344">Guanine-nucleotide releasing factor</keyword>
<dbReference type="FunFam" id="1.10.840.10:FF:000009">
    <property type="entry name" value="rap guanine nucleotide exchange factor 1"/>
    <property type="match status" value="1"/>
</dbReference>
<evidence type="ECO:0000259" key="5">
    <source>
        <dbReference type="PROSITE" id="PS50009"/>
    </source>
</evidence>
<feature type="region of interest" description="Disordered" evidence="4">
    <location>
        <begin position="229"/>
        <end position="279"/>
    </location>
</feature>
<dbReference type="Ensembl" id="ENSCAFT00000076423.2">
    <property type="protein sequence ID" value="ENSCAFP00000065162.2"/>
    <property type="gene ID" value="ENSCAFG00000019902.6"/>
</dbReference>
<dbReference type="InterPro" id="IPR019804">
    <property type="entry name" value="Ras_G-nucl-exch_fac_CS"/>
</dbReference>
<feature type="compositionally biased region" description="Low complexity" evidence="4">
    <location>
        <begin position="193"/>
        <end position="204"/>
    </location>
</feature>
<evidence type="ECO:0000256" key="1">
    <source>
        <dbReference type="ARBA" id="ARBA00022658"/>
    </source>
</evidence>
<protein>
    <recommendedName>
        <fullName evidence="2">CRK SH3-binding GNRP</fullName>
    </recommendedName>
</protein>
<dbReference type="GO" id="GO:0007264">
    <property type="term" value="P:small GTPase-mediated signal transduction"/>
    <property type="evidence" value="ECO:0007669"/>
    <property type="project" value="InterPro"/>
</dbReference>
<feature type="compositionally biased region" description="Basic and acidic residues" evidence="4">
    <location>
        <begin position="338"/>
        <end position="351"/>
    </location>
</feature>
<dbReference type="InterPro" id="IPR008937">
    <property type="entry name" value="Ras-like_GEF"/>
</dbReference>
<evidence type="ECO:0000256" key="3">
    <source>
        <dbReference type="PROSITE-ProRule" id="PRU00168"/>
    </source>
</evidence>
<dbReference type="PROSITE" id="PS50212">
    <property type="entry name" value="RASGEF_NTER"/>
    <property type="match status" value="1"/>
</dbReference>
<sequence length="1111" mass="124404">MGNAAEKQKPRKRSRLCPWKQDSQRSHLSSFTMKLKDKFHSPKIKRTPSKKGKPAEVSVKNPEKPVSKNLSWLEEKEKEVVSALRYFKTIVDKMAIDKKVLEMLPGSASKVLEAILPLVQSDPRIQHSSALSSCYSRVYQSLANLIRWSDQVMLEGVNSEDKETVTTVKGVIKAVLDGVKELVRLTIEKQGHPSPTSPVKPSSPACKPDGQSELPLTDREVEILNKTTGMSQSAELLPDSTDEEVAPPKPPLPGIRVVDNSPPPALPPKKRQSAPSPTRVAVVAPMSRATSGSSLPVGINRQDFDVDCYTQRRLSGGSHSYGGESPRLSPCSSIGKLSKSDEQLSSLDRDSGQCSRNTSCETLDHYDPDYEFLQQDLSNADQIPQQVACNLSPLPESLGESGSPFLGHPFQLPPAPGSCPQPEGPLAPGQQIDMPPALPEKKRRSAASQTTDSSGCRMSYERHPSQYDNISEDDLQNPASVPSIPFTPFAAILPFQQGGSSASVEFVGDFTVPESTTGDPEKPPPLPEKKNKHMLAYMQLLEDYSEPQPSMFYQTPQNEHIYQQKNKLLMEVYGFNDSFSTEAPQELAPPPALPPKQRQLQASYAASSFSSVSYCVQQTKVAFTPEDGSATQGISVSVSNSFLSRHGNLPVPSESPAMKDGHPRDPSSVSSTPGKESRDSDRASRSPDGSELARLEEEVDELSLIDHNEIMARLTLKQEGDDGPDVRGGSGDILLVHATETDRKDLVLYCEAFLTTYRTFITPEELIKKLQYRYEKFSPFADTFKKRVSKNTFFVLVRVVDELCLVELTEEILKLLMELVFRLVCNGELSLARVLRKNILDKVDQKKLLRCANSDQPLAARGVAARPGTLHDFHSHEIAEQLTLLDAELFYKIEIPEVLLWAKEQNEEKSPNLTQFTEHFNNMSYWVRSIIMLQEKAQDRERLLLKFIKIMKHLRKLNNFNSYLAILSALDSAPIRRLEWQKQTSEGLAEYCTLIDSSSSFRAYRAALSEVEPPCIPYLGLILQDLTFVHLGNPDYIDGKVNFSKRWQQFNILDSMRCFQQAHYDIRRNDDIINFFNDFSDHLAEEALWELSLKIKPRNITRRKTDREEKT</sequence>
<dbReference type="PANTHER" id="PTHR23113:SF224">
    <property type="entry name" value="RAP GUANINE NUCLEOTIDE EXCHANGE FACTOR 1"/>
    <property type="match status" value="1"/>
</dbReference>
<dbReference type="SMART" id="SM00147">
    <property type="entry name" value="RasGEF"/>
    <property type="match status" value="1"/>
</dbReference>
<feature type="region of interest" description="Disordered" evidence="4">
    <location>
        <begin position="187"/>
        <end position="214"/>
    </location>
</feature>